<organism evidence="1 2">
    <name type="scientific">Phreatobacter cathodiphilus</name>
    <dbReference type="NCBI Taxonomy" id="1868589"/>
    <lineage>
        <taxon>Bacteria</taxon>
        <taxon>Pseudomonadati</taxon>
        <taxon>Pseudomonadota</taxon>
        <taxon>Alphaproteobacteria</taxon>
        <taxon>Hyphomicrobiales</taxon>
        <taxon>Phreatobacteraceae</taxon>
        <taxon>Phreatobacter</taxon>
    </lineage>
</organism>
<dbReference type="Gene3D" id="2.40.128.90">
    <property type="entry name" value="OMPT-like"/>
    <property type="match status" value="1"/>
</dbReference>
<reference evidence="1 2" key="1">
    <citation type="submission" date="2018-03" db="EMBL/GenBank/DDBJ databases">
        <title>Genome sequencing of Phreatobacter sp.</title>
        <authorList>
            <person name="Kim S.-J."/>
            <person name="Heo J."/>
            <person name="Kwon S.-W."/>
        </authorList>
    </citation>
    <scope>NUCLEOTIDE SEQUENCE [LARGE SCALE GENOMIC DNA]</scope>
    <source>
        <strain evidence="1 2">S-12</strain>
    </source>
</reference>
<dbReference type="Proteomes" id="UP000237889">
    <property type="component" value="Chromosome"/>
</dbReference>
<keyword evidence="2" id="KW-1185">Reference proteome</keyword>
<dbReference type="GO" id="GO:0004190">
    <property type="term" value="F:aspartic-type endopeptidase activity"/>
    <property type="evidence" value="ECO:0007669"/>
    <property type="project" value="InterPro"/>
</dbReference>
<sequence>MATVAATIVAASPAAGFDLPEPVSGWRAEVGTRAFFSGGRYQKSLYGRYLNSRLTYGGTRAVTGEVFGRLDMPGGVFVKGYAGFGSHTGGTLIDEDFPPGFTPYSRTVGEMRNGRIDYASLDVGGTVWQSGANRLGLFVGVHRFFEKYHAYGCRQTATSSMCVPTTPLSHLDMSQTARWTVLRVGAVADLAITDRLKVTLDAAFLPYAHLDAFDNHWNRPEINPTAEVGHGIGTQLEASLAYRLTDHLSLGAGGRFWYYQTAKAKARFGPPDPPERVWSERWGLFVQVSYRTAF</sequence>
<dbReference type="InterPro" id="IPR053724">
    <property type="entry name" value="OMP_A26_sf"/>
</dbReference>
<dbReference type="InterPro" id="IPR020080">
    <property type="entry name" value="OM_adhesin/peptidase_omptin"/>
</dbReference>
<dbReference type="AlphaFoldDB" id="A0A2S0N9B8"/>
<dbReference type="EMBL" id="CP027668">
    <property type="protein sequence ID" value="AVO44706.1"/>
    <property type="molecule type" value="Genomic_DNA"/>
</dbReference>
<protein>
    <recommendedName>
        <fullName evidence="3">Protochlamydia outer membrane protein domain-containing protein</fullName>
    </recommendedName>
</protein>
<accession>A0A2S0N9B8</accession>
<gene>
    <name evidence="1" type="ORF">C6569_06325</name>
</gene>
<evidence type="ECO:0000313" key="1">
    <source>
        <dbReference type="EMBL" id="AVO44706.1"/>
    </source>
</evidence>
<name>A0A2S0N9B8_9HYPH</name>
<proteinExistence type="predicted"/>
<dbReference type="SUPFAM" id="SSF69917">
    <property type="entry name" value="OMPT-like"/>
    <property type="match status" value="1"/>
</dbReference>
<evidence type="ECO:0000313" key="2">
    <source>
        <dbReference type="Proteomes" id="UP000237889"/>
    </source>
</evidence>
<evidence type="ECO:0008006" key="3">
    <source>
        <dbReference type="Google" id="ProtNLM"/>
    </source>
</evidence>
<dbReference type="KEGG" id="phr:C6569_06325"/>